<comment type="subcellular location">
    <subcellularLocation>
        <location evidence="2">Membrane</location>
        <topology evidence="2">Multi-pass membrane protein</topology>
    </subcellularLocation>
</comment>
<dbReference type="GO" id="GO:0016705">
    <property type="term" value="F:oxidoreductase activity, acting on paired donors, with incorporation or reduction of molecular oxygen"/>
    <property type="evidence" value="ECO:0007669"/>
    <property type="project" value="InterPro"/>
</dbReference>
<feature type="transmembrane region" description="Helical" evidence="14">
    <location>
        <begin position="963"/>
        <end position="988"/>
    </location>
</feature>
<dbReference type="InterPro" id="IPR001128">
    <property type="entry name" value="Cyt_P450"/>
</dbReference>
<reference evidence="18" key="1">
    <citation type="submission" date="2017-03" db="EMBL/GenBank/DDBJ databases">
        <title>Genomes of endolithic fungi from Antarctica.</title>
        <authorList>
            <person name="Coleine C."/>
            <person name="Masonjones S."/>
            <person name="Stajich J.E."/>
        </authorList>
    </citation>
    <scope>NUCLEOTIDE SEQUENCE [LARGE SCALE GENOMIC DNA]</scope>
    <source>
        <strain evidence="18">CCFEE 5527</strain>
    </source>
</reference>
<evidence type="ECO:0000256" key="9">
    <source>
        <dbReference type="ARBA" id="ARBA00022989"/>
    </source>
</evidence>
<keyword evidence="5" id="KW-0808">Transferase</keyword>
<keyword evidence="11 14" id="KW-0472">Membrane</keyword>
<keyword evidence="8" id="KW-0658">Purine biosynthesis</keyword>
<feature type="transmembrane region" description="Helical" evidence="14">
    <location>
        <begin position="6"/>
        <end position="25"/>
    </location>
</feature>
<dbReference type="NCBIfam" id="TIGR00639">
    <property type="entry name" value="PurN"/>
    <property type="match status" value="1"/>
</dbReference>
<dbReference type="InterPro" id="IPR002376">
    <property type="entry name" value="Formyl_transf_N"/>
</dbReference>
<dbReference type="Pfam" id="PF01490">
    <property type="entry name" value="Aa_trans"/>
    <property type="match status" value="1"/>
</dbReference>
<dbReference type="PANTHER" id="PTHR22950">
    <property type="entry name" value="AMINO ACID TRANSPORTER"/>
    <property type="match status" value="1"/>
</dbReference>
<dbReference type="InterPro" id="IPR017972">
    <property type="entry name" value="Cyt_P450_CS"/>
</dbReference>
<evidence type="ECO:0000256" key="1">
    <source>
        <dbReference type="ARBA" id="ARBA00001971"/>
    </source>
</evidence>
<dbReference type="OrthoDB" id="1684102at2759"/>
<dbReference type="GO" id="GO:0005302">
    <property type="term" value="F:L-tyrosine transmembrane transporter activity"/>
    <property type="evidence" value="ECO:0007669"/>
    <property type="project" value="TreeGrafter"/>
</dbReference>
<dbReference type="GO" id="GO:0020037">
    <property type="term" value="F:heme binding"/>
    <property type="evidence" value="ECO:0007669"/>
    <property type="project" value="InterPro"/>
</dbReference>
<evidence type="ECO:0000256" key="12">
    <source>
        <dbReference type="PIRSR" id="PIRSR602403-1"/>
    </source>
</evidence>
<feature type="region of interest" description="Disordered" evidence="13">
    <location>
        <begin position="767"/>
        <end position="786"/>
    </location>
</feature>
<feature type="transmembrane region" description="Helical" evidence="14">
    <location>
        <begin position="1115"/>
        <end position="1135"/>
    </location>
</feature>
<dbReference type="FunFam" id="1.20.1740.10:FF:000067">
    <property type="entry name" value="Transmembrane domain transporter"/>
    <property type="match status" value="1"/>
</dbReference>
<feature type="transmembrane region" description="Helical" evidence="14">
    <location>
        <begin position="1147"/>
        <end position="1171"/>
    </location>
</feature>
<evidence type="ECO:0000256" key="4">
    <source>
        <dbReference type="ARBA" id="ARBA00010617"/>
    </source>
</evidence>
<organism evidence="17 18">
    <name type="scientific">Cryoendolithus antarcticus</name>
    <dbReference type="NCBI Taxonomy" id="1507870"/>
    <lineage>
        <taxon>Eukaryota</taxon>
        <taxon>Fungi</taxon>
        <taxon>Dikarya</taxon>
        <taxon>Ascomycota</taxon>
        <taxon>Pezizomycotina</taxon>
        <taxon>Dothideomycetes</taxon>
        <taxon>Dothideomycetidae</taxon>
        <taxon>Cladosporiales</taxon>
        <taxon>Cladosporiaceae</taxon>
        <taxon>Cryoendolithus</taxon>
    </lineage>
</organism>
<feature type="compositionally biased region" description="Basic and acidic residues" evidence="13">
    <location>
        <begin position="767"/>
        <end position="784"/>
    </location>
</feature>
<keyword evidence="6 14" id="KW-0812">Transmembrane</keyword>
<name>A0A1V8TC94_9PEZI</name>
<sequence length="1336" mass="148984">MAVLSNVVAFSAVLYLAQWVIYALFLSPVRHVPGPCKYASDLLAKYGPIVVIAPNQVHTSDDEAMKVIYSRKALGTPFYAGMGSWKGVTSTLGFVDYASAAPTRNNLIQNKNLVTLVENISSHVSEFCEMLRRKGQSSEDVDRVVQFRSLALDIVTDVLWGEKDTLLSSSSDETPAFLRRFHVFSTYNAMKSFLPGFDTYTKYLGSAKLRQLRQDCSDMDITTKDALSRWQEGGDHRDKDVPSMLRSMDEAVDERKRVTKDHIPAYMVEMLAADKIDEKALMDLPFLDGVLRETMRLMPMVPGPLERFLVEPIKVGCFEVPPGVIASTAAYDQGRLPSVYPDPDSWSPDRWLNATDEMHLNWTPFGHGSRSCPGSNLAMTELKYMLGIILRTFHVEPPKQHKVQPLDLGDVFVSEELALFRTQHTSHAGHALYRFSPRNLSYVCSMMASSRVTVLISGSGTNLQALIDACASAAIPNSTIVRVISDRKDAYGLQRAQGVDIPTTHHGILRYKKLHPDVSSTPIFVEARKAYDADLATLVLADKPDLIVCAGFMRILTPSFLDPVSAAKVPIINLHPSLHGDLVGAGCIEDAWAEFEQGKRNKTGVMIHYVIREVDLGEPVVQREVDMEGCKDIGQLKDRIHEVEHKLIVEGARKVLEGRAAGKTEADSFRGGSPVRKQPAGEYGSFTPRSHNTQLGRSPRAAEDLEVLRRHLVGPSQAPASEVGSYRKGSNVAGREQSEDQSIADEDKFSSLQMQGGDTTRHIYRYAEKKEREQAEADQRENGRLRRSMSVTLPPRVEVEEEETSNINKPGGFRRDHLRRTAGSPAPSSITQRRPDYGTTRAFTEPPRPNQQFITNNFIEFLTLYGHFAGESLDEDDEVLGPDEYFSSDNYEDTTADGGDRNSDEGDWGENSALLTPGKRKRRRARKETGQGSPVGAGLLLLKSFVGTGVLFLPRAYLNGGMLFSNMVLLGIALVSYYCFILLVAVRLKVHASFGDMGERIFGPYFRHMINFSLVISQMGFSSAYIVFVGENLQAFILAVSDCRTYIDIKWVILMQMIIFLPLSLYRNINNIQKMALAADLFILLGLVYLYFYDMKTIIHQGGISDIQNFNPKDWTLFIGTAIFTFEGIGLIIPIQGGMKDPRKFPTVLASVMVIISVVFISMGALSYAAYGSATKTVIILNLPQDNRLVNGVQFIYSLAILLSTPLQIYPAIEITSQQLFSRTGKYNPWIKWQKNVFRFFMVMLCAMIAWLGANDLDKFVSLVGSFACIPLVYIYPPLMHYRAVATKTWHRIVDVLLVILGFVAMTYTTALTAQSWVNGKQIKAPGYCDERGFVM</sequence>
<dbReference type="SUPFAM" id="SSF53328">
    <property type="entry name" value="Formyltransferase"/>
    <property type="match status" value="1"/>
</dbReference>
<dbReference type="Pfam" id="PF00067">
    <property type="entry name" value="p450"/>
    <property type="match status" value="1"/>
</dbReference>
<feature type="transmembrane region" description="Helical" evidence="14">
    <location>
        <begin position="932"/>
        <end position="957"/>
    </location>
</feature>
<feature type="region of interest" description="Disordered" evidence="13">
    <location>
        <begin position="660"/>
        <end position="699"/>
    </location>
</feature>
<dbReference type="SUPFAM" id="SSF48264">
    <property type="entry name" value="Cytochrome P450"/>
    <property type="match status" value="1"/>
</dbReference>
<evidence type="ECO:0000256" key="7">
    <source>
        <dbReference type="ARBA" id="ARBA00022723"/>
    </source>
</evidence>
<evidence type="ECO:0000256" key="6">
    <source>
        <dbReference type="ARBA" id="ARBA00022692"/>
    </source>
</evidence>
<evidence type="ECO:0000256" key="5">
    <source>
        <dbReference type="ARBA" id="ARBA00022679"/>
    </source>
</evidence>
<evidence type="ECO:0000256" key="13">
    <source>
        <dbReference type="SAM" id="MobiDB-lite"/>
    </source>
</evidence>
<dbReference type="Gene3D" id="1.10.630.10">
    <property type="entry name" value="Cytochrome P450"/>
    <property type="match status" value="2"/>
</dbReference>
<evidence type="ECO:0000256" key="10">
    <source>
        <dbReference type="ARBA" id="ARBA00023004"/>
    </source>
</evidence>
<dbReference type="PROSITE" id="PS00086">
    <property type="entry name" value="CYTOCHROME_P450"/>
    <property type="match status" value="1"/>
</dbReference>
<keyword evidence="7 12" id="KW-0479">Metal-binding</keyword>
<comment type="similarity">
    <text evidence="3">Belongs to the amino acid/polyamine transporter 2 family.</text>
</comment>
<dbReference type="GO" id="GO:0005506">
    <property type="term" value="F:iron ion binding"/>
    <property type="evidence" value="ECO:0007669"/>
    <property type="project" value="InterPro"/>
</dbReference>
<dbReference type="EMBL" id="NAJO01000011">
    <property type="protein sequence ID" value="OQO08904.1"/>
    <property type="molecule type" value="Genomic_DNA"/>
</dbReference>
<dbReference type="InterPro" id="IPR002403">
    <property type="entry name" value="Cyt_P450_E_grp-IV"/>
</dbReference>
<dbReference type="PANTHER" id="PTHR22950:SF666">
    <property type="entry name" value="VACUOLAR AMINO ACID TRANSPORTER 4"/>
    <property type="match status" value="1"/>
</dbReference>
<dbReference type="GO" id="GO:0005774">
    <property type="term" value="C:vacuolar membrane"/>
    <property type="evidence" value="ECO:0007669"/>
    <property type="project" value="TreeGrafter"/>
</dbReference>
<dbReference type="InterPro" id="IPR036396">
    <property type="entry name" value="Cyt_P450_sf"/>
</dbReference>
<feature type="binding site" description="axial binding residue" evidence="12">
    <location>
        <position position="372"/>
    </location>
    <ligand>
        <name>heme</name>
        <dbReference type="ChEBI" id="CHEBI:30413"/>
    </ligand>
    <ligandPart>
        <name>Fe</name>
        <dbReference type="ChEBI" id="CHEBI:18248"/>
    </ligandPart>
</feature>
<dbReference type="PRINTS" id="PR00465">
    <property type="entry name" value="EP450IV"/>
</dbReference>
<dbReference type="HAMAP" id="MF_01930">
    <property type="entry name" value="PurN"/>
    <property type="match status" value="1"/>
</dbReference>
<dbReference type="GO" id="GO:0004497">
    <property type="term" value="F:monooxygenase activity"/>
    <property type="evidence" value="ECO:0007669"/>
    <property type="project" value="InterPro"/>
</dbReference>
<proteinExistence type="inferred from homology"/>
<dbReference type="InParanoid" id="A0A1V8TC94"/>
<feature type="domain" description="Amino acid transporter transmembrane" evidence="16">
    <location>
        <begin position="931"/>
        <end position="1313"/>
    </location>
</feature>
<evidence type="ECO:0000313" key="18">
    <source>
        <dbReference type="Proteomes" id="UP000192596"/>
    </source>
</evidence>
<dbReference type="GO" id="GO:0006189">
    <property type="term" value="P:'de novo' IMP biosynthetic process"/>
    <property type="evidence" value="ECO:0007669"/>
    <property type="project" value="InterPro"/>
</dbReference>
<keyword evidence="18" id="KW-1185">Reference proteome</keyword>
<evidence type="ECO:0000259" key="15">
    <source>
        <dbReference type="Pfam" id="PF00551"/>
    </source>
</evidence>
<feature type="transmembrane region" description="Helical" evidence="14">
    <location>
        <begin position="1049"/>
        <end position="1066"/>
    </location>
</feature>
<feature type="transmembrane region" description="Helical" evidence="14">
    <location>
        <begin position="1237"/>
        <end position="1254"/>
    </location>
</feature>
<feature type="region of interest" description="Disordered" evidence="13">
    <location>
        <begin position="713"/>
        <end position="759"/>
    </location>
</feature>
<feature type="transmembrane region" description="Helical" evidence="14">
    <location>
        <begin position="1075"/>
        <end position="1093"/>
    </location>
</feature>
<evidence type="ECO:0008006" key="19">
    <source>
        <dbReference type="Google" id="ProtNLM"/>
    </source>
</evidence>
<feature type="transmembrane region" description="Helical" evidence="14">
    <location>
        <begin position="1296"/>
        <end position="1318"/>
    </location>
</feature>
<protein>
    <recommendedName>
        <fullName evidence="19">5'-phosphoribosylglycinamide transformylase</fullName>
    </recommendedName>
</protein>
<keyword evidence="9 14" id="KW-1133">Transmembrane helix</keyword>
<comment type="similarity">
    <text evidence="4">Belongs to the cytochrome P450 family.</text>
</comment>
<evidence type="ECO:0000259" key="16">
    <source>
        <dbReference type="Pfam" id="PF01490"/>
    </source>
</evidence>
<evidence type="ECO:0000256" key="2">
    <source>
        <dbReference type="ARBA" id="ARBA00004141"/>
    </source>
</evidence>
<gene>
    <name evidence="17" type="ORF">B0A48_05794</name>
</gene>
<evidence type="ECO:0000256" key="8">
    <source>
        <dbReference type="ARBA" id="ARBA00022755"/>
    </source>
</evidence>
<comment type="cofactor">
    <cofactor evidence="1 12">
        <name>heme</name>
        <dbReference type="ChEBI" id="CHEBI:30413"/>
    </cofactor>
</comment>
<feature type="transmembrane region" description="Helical" evidence="14">
    <location>
        <begin position="1260"/>
        <end position="1276"/>
    </location>
</feature>
<keyword evidence="10 12" id="KW-0408">Iron</keyword>
<feature type="region of interest" description="Disordered" evidence="13">
    <location>
        <begin position="797"/>
        <end position="851"/>
    </location>
</feature>
<dbReference type="STRING" id="1507870.A0A1V8TC94"/>
<dbReference type="InterPro" id="IPR004607">
    <property type="entry name" value="GART"/>
</dbReference>
<feature type="transmembrane region" description="Helical" evidence="14">
    <location>
        <begin position="1009"/>
        <end position="1029"/>
    </location>
</feature>
<dbReference type="Pfam" id="PF00551">
    <property type="entry name" value="Formyl_trans_N"/>
    <property type="match status" value="1"/>
</dbReference>
<feature type="compositionally biased region" description="Polar residues" evidence="13">
    <location>
        <begin position="687"/>
        <end position="696"/>
    </location>
</feature>
<dbReference type="GO" id="GO:0004644">
    <property type="term" value="F:phosphoribosylglycinamide formyltransferase activity"/>
    <property type="evidence" value="ECO:0007669"/>
    <property type="project" value="InterPro"/>
</dbReference>
<comment type="caution">
    <text evidence="17">The sequence shown here is derived from an EMBL/GenBank/DDBJ whole genome shotgun (WGS) entry which is preliminary data.</text>
</comment>
<feature type="domain" description="Formyl transferase N-terminal" evidence="15">
    <location>
        <begin position="451"/>
        <end position="650"/>
    </location>
</feature>
<evidence type="ECO:0000256" key="11">
    <source>
        <dbReference type="ARBA" id="ARBA00023136"/>
    </source>
</evidence>
<dbReference type="InterPro" id="IPR013057">
    <property type="entry name" value="AA_transpt_TM"/>
</dbReference>
<feature type="region of interest" description="Disordered" evidence="13">
    <location>
        <begin position="879"/>
        <end position="931"/>
    </location>
</feature>
<dbReference type="Proteomes" id="UP000192596">
    <property type="component" value="Unassembled WGS sequence"/>
</dbReference>
<evidence type="ECO:0000256" key="3">
    <source>
        <dbReference type="ARBA" id="ARBA00008066"/>
    </source>
</evidence>
<evidence type="ECO:0000256" key="14">
    <source>
        <dbReference type="SAM" id="Phobius"/>
    </source>
</evidence>
<dbReference type="InterPro" id="IPR036477">
    <property type="entry name" value="Formyl_transf_N_sf"/>
</dbReference>
<dbReference type="Gene3D" id="3.40.50.170">
    <property type="entry name" value="Formyl transferase, N-terminal domain"/>
    <property type="match status" value="1"/>
</dbReference>
<accession>A0A1V8TC94</accession>
<evidence type="ECO:0000313" key="17">
    <source>
        <dbReference type="EMBL" id="OQO08904.1"/>
    </source>
</evidence>
<keyword evidence="12" id="KW-0349">Heme</keyword>